<protein>
    <submittedName>
        <fullName evidence="1">Uncharacterized protein</fullName>
    </submittedName>
</protein>
<evidence type="ECO:0000313" key="1">
    <source>
        <dbReference type="EMBL" id="CDW37835.1"/>
    </source>
</evidence>
<organism evidence="1">
    <name type="scientific">Lepeophtheirus salmonis</name>
    <name type="common">Salmon louse</name>
    <name type="synonym">Caligus salmonis</name>
    <dbReference type="NCBI Taxonomy" id="72036"/>
    <lineage>
        <taxon>Eukaryota</taxon>
        <taxon>Metazoa</taxon>
        <taxon>Ecdysozoa</taxon>
        <taxon>Arthropoda</taxon>
        <taxon>Crustacea</taxon>
        <taxon>Multicrustacea</taxon>
        <taxon>Hexanauplia</taxon>
        <taxon>Copepoda</taxon>
        <taxon>Siphonostomatoida</taxon>
        <taxon>Caligidae</taxon>
        <taxon>Lepeophtheirus</taxon>
    </lineage>
</organism>
<accession>A0A0K2UIA8</accession>
<name>A0A0K2UIA8_LEPSM</name>
<sequence>MFFCSSYNASYLYISRRYLYCILQISLLKEIGSKSTRSSFP</sequence>
<dbReference type="AlphaFoldDB" id="A0A0K2UIA8"/>
<proteinExistence type="predicted"/>
<dbReference type="EMBL" id="HACA01020474">
    <property type="protein sequence ID" value="CDW37835.1"/>
    <property type="molecule type" value="Transcribed_RNA"/>
</dbReference>
<reference evidence="1" key="1">
    <citation type="submission" date="2014-05" db="EMBL/GenBank/DDBJ databases">
        <authorList>
            <person name="Chronopoulou M."/>
        </authorList>
    </citation>
    <scope>NUCLEOTIDE SEQUENCE</scope>
    <source>
        <tissue evidence="1">Whole organism</tissue>
    </source>
</reference>